<protein>
    <recommendedName>
        <fullName evidence="1">DUF4185 domain-containing protein</fullName>
    </recommendedName>
</protein>
<organism evidence="2 3">
    <name type="scientific">Pedococcus aerophilus</name>
    <dbReference type="NCBI Taxonomy" id="436356"/>
    <lineage>
        <taxon>Bacteria</taxon>
        <taxon>Bacillati</taxon>
        <taxon>Actinomycetota</taxon>
        <taxon>Actinomycetes</taxon>
        <taxon>Micrococcales</taxon>
        <taxon>Intrasporangiaceae</taxon>
        <taxon>Pedococcus</taxon>
    </lineage>
</organism>
<comment type="caution">
    <text evidence="2">The sequence shown here is derived from an EMBL/GenBank/DDBJ whole genome shotgun (WGS) entry which is preliminary data.</text>
</comment>
<proteinExistence type="predicted"/>
<name>A0ABN3UEA2_9MICO</name>
<keyword evidence="3" id="KW-1185">Reference proteome</keyword>
<dbReference type="EMBL" id="BAAARN010000001">
    <property type="protein sequence ID" value="GAA2731152.1"/>
    <property type="molecule type" value="Genomic_DNA"/>
</dbReference>
<feature type="domain" description="DUF4185" evidence="1">
    <location>
        <begin position="267"/>
        <end position="412"/>
    </location>
</feature>
<gene>
    <name evidence="2" type="ORF">GCM10009867_04080</name>
</gene>
<evidence type="ECO:0000313" key="2">
    <source>
        <dbReference type="EMBL" id="GAA2731152.1"/>
    </source>
</evidence>
<evidence type="ECO:0000259" key="1">
    <source>
        <dbReference type="Pfam" id="PF13810"/>
    </source>
</evidence>
<dbReference type="SUPFAM" id="SSF75005">
    <property type="entry name" value="Arabinanase/levansucrase/invertase"/>
    <property type="match status" value="1"/>
</dbReference>
<reference evidence="2 3" key="1">
    <citation type="journal article" date="2019" name="Int. J. Syst. Evol. Microbiol.">
        <title>The Global Catalogue of Microorganisms (GCM) 10K type strain sequencing project: providing services to taxonomists for standard genome sequencing and annotation.</title>
        <authorList>
            <consortium name="The Broad Institute Genomics Platform"/>
            <consortium name="The Broad Institute Genome Sequencing Center for Infectious Disease"/>
            <person name="Wu L."/>
            <person name="Ma J."/>
        </authorList>
    </citation>
    <scope>NUCLEOTIDE SEQUENCE [LARGE SCALE GENOMIC DNA]</scope>
    <source>
        <strain evidence="2 3">JCM 16378</strain>
    </source>
</reference>
<dbReference type="Proteomes" id="UP001501326">
    <property type="component" value="Unassembled WGS sequence"/>
</dbReference>
<sequence>MRAVAGMHSTTCGVRVSRPYDSPVPLSQRPGSLTRVVATRRARRVVAAWALAATTALGAAAGCSPAREGAGPGAQRRTTVEPGTPAGAAAYPLLTPACPTMPAVASNRTVTVAELNRVVAGLDLPLWQAGDIGASTRLPDGRIVWVFGDTVRADGVRPRVVANSMLVTTGLCTSQVQTRDSGPVIPDRADGTVHWPMSVATLERGGQTVLVVISARIRRGTSGAFDFTYLGSSATVFDATGDGAPRLDSQLDITPDDPDPTQVNWGSAMTVAGPWIYVYGTRLPSPDSFGRSLHVARAPAAEARDRRTWEFWDGSRWTSTPEAAAPVLPAQGGVSQTLSVDVVDGRFVVVSKRDGDLGSTVYSWTSDSPTGPWTPRRGVRAQFRDPSGQLRYAPLAHPGIRLADGRLLISISRNTTDFGRLLAEPTLGRPVFAEIDRP</sequence>
<evidence type="ECO:0000313" key="3">
    <source>
        <dbReference type="Proteomes" id="UP001501326"/>
    </source>
</evidence>
<dbReference type="Pfam" id="PF13810">
    <property type="entry name" value="DUF4185"/>
    <property type="match status" value="1"/>
</dbReference>
<accession>A0ABN3UEA2</accession>
<dbReference type="InterPro" id="IPR025442">
    <property type="entry name" value="DUF4185"/>
</dbReference>
<dbReference type="InterPro" id="IPR023296">
    <property type="entry name" value="Glyco_hydro_beta-prop_sf"/>
</dbReference>